<protein>
    <recommendedName>
        <fullName evidence="4">Glycosyl transferase family 1 domain-containing protein</fullName>
    </recommendedName>
</protein>
<dbReference type="Gene3D" id="3.40.50.2000">
    <property type="entry name" value="Glycogen Phosphorylase B"/>
    <property type="match status" value="2"/>
</dbReference>
<proteinExistence type="predicted"/>
<dbReference type="EMBL" id="UOEV01000088">
    <property type="protein sequence ID" value="VAW33212.1"/>
    <property type="molecule type" value="Genomic_DNA"/>
</dbReference>
<name>A0A3B0V379_9ZZZZ</name>
<dbReference type="PANTHER" id="PTHR12526">
    <property type="entry name" value="GLYCOSYLTRANSFERASE"/>
    <property type="match status" value="1"/>
</dbReference>
<evidence type="ECO:0000313" key="3">
    <source>
        <dbReference type="EMBL" id="VAW33212.1"/>
    </source>
</evidence>
<organism evidence="3">
    <name type="scientific">hydrothermal vent metagenome</name>
    <dbReference type="NCBI Taxonomy" id="652676"/>
    <lineage>
        <taxon>unclassified sequences</taxon>
        <taxon>metagenomes</taxon>
        <taxon>ecological metagenomes</taxon>
    </lineage>
</organism>
<feature type="domain" description="Glycosyltransferase subfamily 4-like N-terminal" evidence="2">
    <location>
        <begin position="31"/>
        <end position="173"/>
    </location>
</feature>
<dbReference type="PANTHER" id="PTHR12526:SF630">
    <property type="entry name" value="GLYCOSYLTRANSFERASE"/>
    <property type="match status" value="1"/>
</dbReference>
<dbReference type="Pfam" id="PF00534">
    <property type="entry name" value="Glycos_transf_1"/>
    <property type="match status" value="1"/>
</dbReference>
<sequence>MKILFISNDPTIFEENSSARARMRSYAEAVGELHVISRGDKTEYRQIGALFLHSVKPLPTTLGRLLFLHGLSSRAHKIITTYGIEVVSAQDPFEYGAVALDVVRKTKTKLHIQVHTDFLSPFFVNESLKNRLRLRMADNTLPHADGIRVVSNRIKRSLIARYGASIKDPAVIPIAMETKVTNKSAEPFNINSKFSFMIMAVGRLEKEKRLEDAIRVVARLAKKKYPVALVIVGDGSEKEKLNSLAKKLGIEKRVMFLGWRNDIHELLSHAQAFIQTSAYEGYGRTYMEAALADVPMVVTNAGIIGDVFINKESALVCDVSDIMCLERSMETLIEENDTRYNITYNAHNVADAHIKADGDTIARTVEDFERLLV</sequence>
<evidence type="ECO:0000259" key="2">
    <source>
        <dbReference type="Pfam" id="PF13439"/>
    </source>
</evidence>
<feature type="domain" description="Glycosyl transferase family 1" evidence="1">
    <location>
        <begin position="195"/>
        <end position="348"/>
    </location>
</feature>
<evidence type="ECO:0000259" key="1">
    <source>
        <dbReference type="Pfam" id="PF00534"/>
    </source>
</evidence>
<reference evidence="3" key="1">
    <citation type="submission" date="2018-06" db="EMBL/GenBank/DDBJ databases">
        <authorList>
            <person name="Zhirakovskaya E."/>
        </authorList>
    </citation>
    <scope>NUCLEOTIDE SEQUENCE</scope>
</reference>
<dbReference type="SUPFAM" id="SSF53756">
    <property type="entry name" value="UDP-Glycosyltransferase/glycogen phosphorylase"/>
    <property type="match status" value="1"/>
</dbReference>
<evidence type="ECO:0008006" key="4">
    <source>
        <dbReference type="Google" id="ProtNLM"/>
    </source>
</evidence>
<dbReference type="InterPro" id="IPR028098">
    <property type="entry name" value="Glyco_trans_4-like_N"/>
</dbReference>
<gene>
    <name evidence="3" type="ORF">MNBD_CPR01-312</name>
</gene>
<dbReference type="Pfam" id="PF13439">
    <property type="entry name" value="Glyco_transf_4"/>
    <property type="match status" value="1"/>
</dbReference>
<dbReference type="CDD" id="cd03811">
    <property type="entry name" value="GT4_GT28_WabH-like"/>
    <property type="match status" value="1"/>
</dbReference>
<dbReference type="GO" id="GO:0016757">
    <property type="term" value="F:glycosyltransferase activity"/>
    <property type="evidence" value="ECO:0007669"/>
    <property type="project" value="InterPro"/>
</dbReference>
<dbReference type="InterPro" id="IPR001296">
    <property type="entry name" value="Glyco_trans_1"/>
</dbReference>
<dbReference type="AlphaFoldDB" id="A0A3B0V379"/>
<accession>A0A3B0V379</accession>